<dbReference type="Proteomes" id="UP000567179">
    <property type="component" value="Unassembled WGS sequence"/>
</dbReference>
<feature type="region of interest" description="Disordered" evidence="1">
    <location>
        <begin position="30"/>
        <end position="114"/>
    </location>
</feature>
<feature type="compositionally biased region" description="Polar residues" evidence="1">
    <location>
        <begin position="71"/>
        <end position="82"/>
    </location>
</feature>
<accession>A0A8H5AV10</accession>
<dbReference type="EMBL" id="JAACJJ010000057">
    <property type="protein sequence ID" value="KAF5310642.1"/>
    <property type="molecule type" value="Genomic_DNA"/>
</dbReference>
<organism evidence="2 3">
    <name type="scientific">Psilocybe cf. subviscida</name>
    <dbReference type="NCBI Taxonomy" id="2480587"/>
    <lineage>
        <taxon>Eukaryota</taxon>
        <taxon>Fungi</taxon>
        <taxon>Dikarya</taxon>
        <taxon>Basidiomycota</taxon>
        <taxon>Agaricomycotina</taxon>
        <taxon>Agaricomycetes</taxon>
        <taxon>Agaricomycetidae</taxon>
        <taxon>Agaricales</taxon>
        <taxon>Agaricineae</taxon>
        <taxon>Strophariaceae</taxon>
        <taxon>Psilocybe</taxon>
    </lineage>
</organism>
<dbReference type="AlphaFoldDB" id="A0A8H5AV10"/>
<gene>
    <name evidence="2" type="ORF">D9619_007700</name>
</gene>
<feature type="compositionally biased region" description="Basic and acidic residues" evidence="1">
    <location>
        <begin position="48"/>
        <end position="58"/>
    </location>
</feature>
<proteinExistence type="predicted"/>
<keyword evidence="3" id="KW-1185">Reference proteome</keyword>
<evidence type="ECO:0000256" key="1">
    <source>
        <dbReference type="SAM" id="MobiDB-lite"/>
    </source>
</evidence>
<evidence type="ECO:0000313" key="2">
    <source>
        <dbReference type="EMBL" id="KAF5310642.1"/>
    </source>
</evidence>
<sequence length="114" mass="12750">MLDTLMNTRQRAATTKPFAQRRATRWPFFLHNPEAAADGTLQRRLPKSRPDGFPEPKSLRMPPLHTAGYARNSTMTTPSSATPFERLSGVPPHAVFADVSNRPLAGRRPQQSKK</sequence>
<protein>
    <submittedName>
        <fullName evidence="2">Uncharacterized protein</fullName>
    </submittedName>
</protein>
<name>A0A8H5AV10_9AGAR</name>
<evidence type="ECO:0000313" key="3">
    <source>
        <dbReference type="Proteomes" id="UP000567179"/>
    </source>
</evidence>
<comment type="caution">
    <text evidence="2">The sequence shown here is derived from an EMBL/GenBank/DDBJ whole genome shotgun (WGS) entry which is preliminary data.</text>
</comment>
<reference evidence="2 3" key="1">
    <citation type="journal article" date="2020" name="ISME J.">
        <title>Uncovering the hidden diversity of litter-decomposition mechanisms in mushroom-forming fungi.</title>
        <authorList>
            <person name="Floudas D."/>
            <person name="Bentzer J."/>
            <person name="Ahren D."/>
            <person name="Johansson T."/>
            <person name="Persson P."/>
            <person name="Tunlid A."/>
        </authorList>
    </citation>
    <scope>NUCLEOTIDE SEQUENCE [LARGE SCALE GENOMIC DNA]</scope>
    <source>
        <strain evidence="2 3">CBS 101986</strain>
    </source>
</reference>